<protein>
    <submittedName>
        <fullName evidence="5">Serine hydrolase</fullName>
    </submittedName>
</protein>
<keyword evidence="5" id="KW-0378">Hydrolase</keyword>
<feature type="domain" description="Beta-lactamase-related" evidence="4">
    <location>
        <begin position="41"/>
        <end position="343"/>
    </location>
</feature>
<keyword evidence="6" id="KW-1185">Reference proteome</keyword>
<reference evidence="5 6" key="1">
    <citation type="submission" date="2019-09" db="EMBL/GenBank/DDBJ databases">
        <title>Chitinophaga ginsengihumi sp. nov., isolated from soil of ginseng rhizosphere.</title>
        <authorList>
            <person name="Lee J."/>
        </authorList>
    </citation>
    <scope>NUCLEOTIDE SEQUENCE [LARGE SCALE GENOMIC DNA]</scope>
    <source>
        <strain evidence="5 6">BN140078</strain>
    </source>
</reference>
<evidence type="ECO:0000313" key="5">
    <source>
        <dbReference type="EMBL" id="KAA2240576.1"/>
    </source>
</evidence>
<proteinExistence type="predicted"/>
<dbReference type="SUPFAM" id="SSF56601">
    <property type="entry name" value="beta-lactamase/transpeptidase-like"/>
    <property type="match status" value="1"/>
</dbReference>
<evidence type="ECO:0000313" key="6">
    <source>
        <dbReference type="Proteomes" id="UP000324611"/>
    </source>
</evidence>
<dbReference type="PANTHER" id="PTHR46825:SF11">
    <property type="entry name" value="PENICILLIN-BINDING PROTEIN 4"/>
    <property type="match status" value="1"/>
</dbReference>
<dbReference type="Pfam" id="PF00144">
    <property type="entry name" value="Beta-lactamase"/>
    <property type="match status" value="1"/>
</dbReference>
<organism evidence="5 6">
    <name type="scientific">Chitinophaga agrisoli</name>
    <dbReference type="NCBI Taxonomy" id="2607653"/>
    <lineage>
        <taxon>Bacteria</taxon>
        <taxon>Pseudomonadati</taxon>
        <taxon>Bacteroidota</taxon>
        <taxon>Chitinophagia</taxon>
        <taxon>Chitinophagales</taxon>
        <taxon>Chitinophagaceae</taxon>
        <taxon>Chitinophaga</taxon>
    </lineage>
</organism>
<accession>A0A5B2VQ94</accession>
<evidence type="ECO:0000259" key="4">
    <source>
        <dbReference type="Pfam" id="PF00144"/>
    </source>
</evidence>
<evidence type="ECO:0000256" key="2">
    <source>
        <dbReference type="ARBA" id="ARBA00023136"/>
    </source>
</evidence>
<reference evidence="5 6" key="2">
    <citation type="submission" date="2019-09" db="EMBL/GenBank/DDBJ databases">
        <authorList>
            <person name="Jin C."/>
        </authorList>
    </citation>
    <scope>NUCLEOTIDE SEQUENCE [LARGE SCALE GENOMIC DNA]</scope>
    <source>
        <strain evidence="5 6">BN140078</strain>
    </source>
</reference>
<dbReference type="InterPro" id="IPR050491">
    <property type="entry name" value="AmpC-like"/>
</dbReference>
<dbReference type="PANTHER" id="PTHR46825">
    <property type="entry name" value="D-ALANYL-D-ALANINE-CARBOXYPEPTIDASE/ENDOPEPTIDASE AMPH"/>
    <property type="match status" value="1"/>
</dbReference>
<dbReference type="RefSeq" id="WP_149841754.1">
    <property type="nucleotide sequence ID" value="NZ_VUOC01000004.1"/>
</dbReference>
<dbReference type="Proteomes" id="UP000324611">
    <property type="component" value="Unassembled WGS sequence"/>
</dbReference>
<evidence type="ECO:0000256" key="3">
    <source>
        <dbReference type="SAM" id="SignalP"/>
    </source>
</evidence>
<evidence type="ECO:0000256" key="1">
    <source>
        <dbReference type="ARBA" id="ARBA00004370"/>
    </source>
</evidence>
<dbReference type="GO" id="GO:0016020">
    <property type="term" value="C:membrane"/>
    <property type="evidence" value="ECO:0007669"/>
    <property type="project" value="UniProtKB-SubCell"/>
</dbReference>
<feature type="chain" id="PRO_5022831764" evidence="3">
    <location>
        <begin position="21"/>
        <end position="450"/>
    </location>
</feature>
<keyword evidence="3" id="KW-0732">Signal</keyword>
<comment type="caution">
    <text evidence="5">The sequence shown here is derived from an EMBL/GenBank/DDBJ whole genome shotgun (WGS) entry which is preliminary data.</text>
</comment>
<gene>
    <name evidence="5" type="ORF">F0L74_30980</name>
</gene>
<dbReference type="EMBL" id="VUOC01000004">
    <property type="protein sequence ID" value="KAA2240576.1"/>
    <property type="molecule type" value="Genomic_DNA"/>
</dbReference>
<dbReference type="InterPro" id="IPR012338">
    <property type="entry name" value="Beta-lactam/transpept-like"/>
</dbReference>
<name>A0A5B2VQ94_9BACT</name>
<dbReference type="AlphaFoldDB" id="A0A5B2VQ94"/>
<dbReference type="Gene3D" id="3.40.710.10">
    <property type="entry name" value="DD-peptidase/beta-lactamase superfamily"/>
    <property type="match status" value="1"/>
</dbReference>
<sequence>MQKQVYLLFCALCLAATVHAQNITAELDTLLRAYYRRGEFNGSVLIARQGKILLEKGYGYSNLTARTLNDGHTRFQIASATKPFTSTLILKLVSLHKLSLDDKLSKFYPDYPKGDSITVENLLSHTSGIYDYTRDGDFMNNEAGKPNTEEMMMALFKDKPLDFSPGTQWSYSNSGYSMLGYIVPRAAGLSYDKAIRKYIFTPLKMDSSGFDFVHLDSTRKAIGYYADSTGAYNQRAPIVDSSVAFAAGAIYSTVEDLYKWHTGLQQYAIVNKTLQDKAYKPFKNNYGYGWIIDSIYGRRMVSHSGAIWGFRSNFARITEDDVCVILLCNIETPAMTNMTRRILAVLYHQPYTIPQLRVPVQVSAAVLAKYAGFYEIKEIPLRIEMKLENGTLVAYPNNGPRSELMAADATHFFLKDDQDYEIGFDLDESGVPKSMQLRNSIGPRTAVRVP</sequence>
<keyword evidence="2" id="KW-0472">Membrane</keyword>
<dbReference type="InterPro" id="IPR001466">
    <property type="entry name" value="Beta-lactam-related"/>
</dbReference>
<feature type="signal peptide" evidence="3">
    <location>
        <begin position="1"/>
        <end position="20"/>
    </location>
</feature>
<dbReference type="GO" id="GO:0016787">
    <property type="term" value="F:hydrolase activity"/>
    <property type="evidence" value="ECO:0007669"/>
    <property type="project" value="UniProtKB-KW"/>
</dbReference>
<comment type="subcellular location">
    <subcellularLocation>
        <location evidence="1">Membrane</location>
    </subcellularLocation>
</comment>